<proteinExistence type="predicted"/>
<accession>A0AA39XV99</accession>
<keyword evidence="2" id="KW-1185">Reference proteome</keyword>
<evidence type="ECO:0000313" key="1">
    <source>
        <dbReference type="EMBL" id="KAK0640908.1"/>
    </source>
</evidence>
<reference evidence="1" key="1">
    <citation type="submission" date="2023-06" db="EMBL/GenBank/DDBJ databases">
        <title>Genome-scale phylogeny and comparative genomics of the fungal order Sordariales.</title>
        <authorList>
            <consortium name="Lawrence Berkeley National Laboratory"/>
            <person name="Hensen N."/>
            <person name="Bonometti L."/>
            <person name="Westerberg I."/>
            <person name="Brannstrom I.O."/>
            <person name="Guillou S."/>
            <person name="Cros-Aarteil S."/>
            <person name="Calhoun S."/>
            <person name="Haridas S."/>
            <person name="Kuo A."/>
            <person name="Mondo S."/>
            <person name="Pangilinan J."/>
            <person name="Riley R."/>
            <person name="Labutti K."/>
            <person name="Andreopoulos B."/>
            <person name="Lipzen A."/>
            <person name="Chen C."/>
            <person name="Yanf M."/>
            <person name="Daum C."/>
            <person name="Ng V."/>
            <person name="Clum A."/>
            <person name="Steindorff A."/>
            <person name="Ohm R."/>
            <person name="Martin F."/>
            <person name="Silar P."/>
            <person name="Natvig D."/>
            <person name="Lalanne C."/>
            <person name="Gautier V."/>
            <person name="Ament-Velasquez S.L."/>
            <person name="Kruys A."/>
            <person name="Hutchinson M.I."/>
            <person name="Powell A.J."/>
            <person name="Barry K."/>
            <person name="Miller A.N."/>
            <person name="Grigoriev I.V."/>
            <person name="Debuchy R."/>
            <person name="Gladieux P."/>
            <person name="Thoren M.H."/>
            <person name="Johannesson H."/>
        </authorList>
    </citation>
    <scope>NUCLEOTIDE SEQUENCE</scope>
    <source>
        <strain evidence="1">SMH2532-1</strain>
    </source>
</reference>
<comment type="caution">
    <text evidence="1">The sequence shown here is derived from an EMBL/GenBank/DDBJ whole genome shotgun (WGS) entry which is preliminary data.</text>
</comment>
<sequence length="203" mass="22777">MEHFPPPVPAAKSRSVLFIEQAAAGYRLELNAARTLSATPERELTTWMPVHVSPRIFVPAIGWNESPPMPDIQRPVRGLDDAKRSFHPLMGGPLAICFVEFPVAQRTADCDRGTPRVWRGAADWTGCNIRPQEANIYRASDSLVDLSLWNSITLVLEVTPGAKGRPKRLARLFHSARANERIFGKHLTSRNRNRPARYDSKCE</sequence>
<organism evidence="1 2">
    <name type="scientific">Cercophora newfieldiana</name>
    <dbReference type="NCBI Taxonomy" id="92897"/>
    <lineage>
        <taxon>Eukaryota</taxon>
        <taxon>Fungi</taxon>
        <taxon>Dikarya</taxon>
        <taxon>Ascomycota</taxon>
        <taxon>Pezizomycotina</taxon>
        <taxon>Sordariomycetes</taxon>
        <taxon>Sordariomycetidae</taxon>
        <taxon>Sordariales</taxon>
        <taxon>Lasiosphaeriaceae</taxon>
        <taxon>Cercophora</taxon>
    </lineage>
</organism>
<protein>
    <submittedName>
        <fullName evidence="1">Uncharacterized protein</fullName>
    </submittedName>
</protein>
<dbReference type="EMBL" id="JAULSV010000006">
    <property type="protein sequence ID" value="KAK0640908.1"/>
    <property type="molecule type" value="Genomic_DNA"/>
</dbReference>
<dbReference type="Proteomes" id="UP001174936">
    <property type="component" value="Unassembled WGS sequence"/>
</dbReference>
<dbReference type="AlphaFoldDB" id="A0AA39XV99"/>
<gene>
    <name evidence="1" type="ORF">B0T16DRAFT_204033</name>
</gene>
<evidence type="ECO:0000313" key="2">
    <source>
        <dbReference type="Proteomes" id="UP001174936"/>
    </source>
</evidence>
<name>A0AA39XV99_9PEZI</name>